<sequence length="192" mass="22805">MIEEEYEQIWLPCKYCDDEEIHYILKNRNKKNNSFDGIVKCSKCENTTTRTIKEKKIIEINVLISDGDKTRKDVLKVEERDYLRVGARILHQEGTLEITRIEKENRNVKEIEAERGIVIWTRNISEVKVNFSFNEGEHTRTFYKKYSFEEMFKIGGNITHEKRRFKITNIMLKGGKKSKMATANEIARIYCR</sequence>
<dbReference type="Pfam" id="PF19769">
    <property type="entry name" value="CPxCG_zf"/>
    <property type="match status" value="1"/>
</dbReference>
<dbReference type="PANTHER" id="PTHR42195">
    <property type="entry name" value="UCP015877 FAMILY PROTEIN"/>
    <property type="match status" value="1"/>
</dbReference>
<dbReference type="AlphaFoldDB" id="A0A1J5TVT0"/>
<evidence type="ECO:0000313" key="1">
    <source>
        <dbReference type="EMBL" id="OIR20360.1"/>
    </source>
</evidence>
<comment type="caution">
    <text evidence="1">The sequence shown here is derived from an EMBL/GenBank/DDBJ whole genome shotgun (WGS) entry which is preliminary data.</text>
</comment>
<protein>
    <submittedName>
        <fullName evidence="1">Uncharacterized protein</fullName>
    </submittedName>
</protein>
<organism evidence="1 2">
    <name type="scientific">Marine Group III euryarchaeote CG-Bathy1</name>
    <dbReference type="NCBI Taxonomy" id="1889001"/>
    <lineage>
        <taxon>Archaea</taxon>
        <taxon>Methanobacteriati</taxon>
        <taxon>Thermoplasmatota</taxon>
        <taxon>Thermoplasmata</taxon>
        <taxon>Candidatus Thermoprofundales</taxon>
    </lineage>
</organism>
<name>A0A1J5TVT0_9ARCH</name>
<dbReference type="InterPro" id="IPR012041">
    <property type="entry name" value="Znf_CPxCG-like"/>
</dbReference>
<dbReference type="PANTHER" id="PTHR42195:SF1">
    <property type="entry name" value="ZINC FINGER PROTEIN"/>
    <property type="match status" value="1"/>
</dbReference>
<proteinExistence type="predicted"/>
<accession>A0A1J5TVT0</accession>
<dbReference type="Proteomes" id="UP000183815">
    <property type="component" value="Unassembled WGS sequence"/>
</dbReference>
<evidence type="ECO:0000313" key="2">
    <source>
        <dbReference type="Proteomes" id="UP000183815"/>
    </source>
</evidence>
<gene>
    <name evidence="1" type="ORF">BEU04_00715</name>
</gene>
<reference evidence="1 2" key="1">
    <citation type="submission" date="2016-08" db="EMBL/GenBank/DDBJ databases">
        <title>New Insights into Marine Group III Euryarchaeota, from dark to light.</title>
        <authorList>
            <person name="Haro-Moreno J.M."/>
            <person name="Rodriguez-Valera F."/>
            <person name="Lopez-Garcia P."/>
            <person name="Moreira D."/>
            <person name="Martin-Cuadrado A.B."/>
        </authorList>
    </citation>
    <scope>NUCLEOTIDE SEQUENCE [LARGE SCALE GENOMIC DNA]</scope>
    <source>
        <strain evidence="1">CG-Bathy1</strain>
    </source>
</reference>
<dbReference type="EMBL" id="MIYU01000001">
    <property type="protein sequence ID" value="OIR20360.1"/>
    <property type="molecule type" value="Genomic_DNA"/>
</dbReference>